<accession>A0A1Y4QPD9</accession>
<dbReference type="InterPro" id="IPR032580">
    <property type="entry name" value="SatD"/>
</dbReference>
<dbReference type="AlphaFoldDB" id="A0A1Y4QPD9"/>
<sequence length="230" mass="26468">MMFFNFLNEPYIAIIGDIKNSKKIVDRGAFQEHLKKILDNINLKYSDCIASKFTITLGDEFQGLLTTGNNIMEIIQYIKKEIYPVKIRFGIGIGSISTKINSEISIGADGPGYYKARESIETLKKSERKKEKSQVDIQVKIDGDNKLQELSLNTIFKLLYSIETKWTDKQREIINYLIFKKVNQTEASIQFNVTPSNIQQILAKSHYYAFKEAFDAVNVIFSEVNHNVRF</sequence>
<protein>
    <recommendedName>
        <fullName evidence="3">SatD family (SatD)</fullName>
    </recommendedName>
</protein>
<dbReference type="Pfam" id="PF16264">
    <property type="entry name" value="SatD"/>
    <property type="match status" value="1"/>
</dbReference>
<evidence type="ECO:0000313" key="1">
    <source>
        <dbReference type="EMBL" id="OUQ06153.1"/>
    </source>
</evidence>
<name>A0A1Y4QPD9_9FIRM</name>
<gene>
    <name evidence="1" type="ORF">B5E91_02425</name>
</gene>
<proteinExistence type="predicted"/>
<dbReference type="Proteomes" id="UP000196258">
    <property type="component" value="Unassembled WGS sequence"/>
</dbReference>
<dbReference type="RefSeq" id="WP_087254626.1">
    <property type="nucleotide sequence ID" value="NZ_CAMMFM010000056.1"/>
</dbReference>
<dbReference type="EMBL" id="NFLB01000002">
    <property type="protein sequence ID" value="OUQ06153.1"/>
    <property type="molecule type" value="Genomic_DNA"/>
</dbReference>
<comment type="caution">
    <text evidence="1">The sequence shown here is derived from an EMBL/GenBank/DDBJ whole genome shotgun (WGS) entry which is preliminary data.</text>
</comment>
<organism evidence="1 2">
    <name type="scientific">Thomasclavelia spiroformis</name>
    <dbReference type="NCBI Taxonomy" id="29348"/>
    <lineage>
        <taxon>Bacteria</taxon>
        <taxon>Bacillati</taxon>
        <taxon>Bacillota</taxon>
        <taxon>Erysipelotrichia</taxon>
        <taxon>Erysipelotrichales</taxon>
        <taxon>Coprobacillaceae</taxon>
        <taxon>Thomasclavelia</taxon>
    </lineage>
</organism>
<evidence type="ECO:0008006" key="3">
    <source>
        <dbReference type="Google" id="ProtNLM"/>
    </source>
</evidence>
<evidence type="ECO:0000313" key="2">
    <source>
        <dbReference type="Proteomes" id="UP000196258"/>
    </source>
</evidence>
<reference evidence="2" key="1">
    <citation type="submission" date="2017-04" db="EMBL/GenBank/DDBJ databases">
        <title>Function of individual gut microbiota members based on whole genome sequencing of pure cultures obtained from chicken caecum.</title>
        <authorList>
            <person name="Medvecky M."/>
            <person name="Cejkova D."/>
            <person name="Polansky O."/>
            <person name="Karasova D."/>
            <person name="Kubasova T."/>
            <person name="Cizek A."/>
            <person name="Rychlik I."/>
        </authorList>
    </citation>
    <scope>NUCLEOTIDE SEQUENCE [LARGE SCALE GENOMIC DNA]</scope>
    <source>
        <strain evidence="2">An149</strain>
    </source>
</reference>